<dbReference type="Proteomes" id="UP000253919">
    <property type="component" value="Unassembled WGS sequence"/>
</dbReference>
<feature type="domain" description="Sulfatase-modifying factor enzyme-like" evidence="1">
    <location>
        <begin position="15"/>
        <end position="228"/>
    </location>
</feature>
<keyword evidence="2" id="KW-0723">Serine/threonine-protein kinase</keyword>
<accession>A0A369QCK6</accession>
<reference evidence="2 3" key="1">
    <citation type="submission" date="2018-04" db="EMBL/GenBank/DDBJ databases">
        <title>Adhaeribacter sp. HMF7616 genome sequencing and assembly.</title>
        <authorList>
            <person name="Kang H."/>
            <person name="Kang J."/>
            <person name="Cha I."/>
            <person name="Kim H."/>
            <person name="Joh K."/>
        </authorList>
    </citation>
    <scope>NUCLEOTIDE SEQUENCE [LARGE SCALE GENOMIC DNA]</scope>
    <source>
        <strain evidence="2 3">HMF7616</strain>
    </source>
</reference>
<keyword evidence="3" id="KW-1185">Reference proteome</keyword>
<dbReference type="EC" id="2.7.11.1" evidence="2"/>
<dbReference type="PANTHER" id="PTHR23150">
    <property type="entry name" value="SULFATASE MODIFYING FACTOR 1, 2"/>
    <property type="match status" value="1"/>
</dbReference>
<evidence type="ECO:0000313" key="2">
    <source>
        <dbReference type="EMBL" id="RDC62172.1"/>
    </source>
</evidence>
<evidence type="ECO:0000313" key="3">
    <source>
        <dbReference type="Proteomes" id="UP000253919"/>
    </source>
</evidence>
<sequence>MKTHFRPVDLALISDGMIQIPAGIVDMRDDRMKEQWLVPIESFYLAKFPVTQDLYFSVTGQNPSAFLGEKLPVETVSWQEAVIFCNRLSELLKRTPCYSLYPEAESITFNAQADGFRLPTEAEWQFACQANVKQVRYGEINDMAWYKENAHRQTQPVGRKQPNPWGLYDMLGNVWEWCTDIYDETVYGSYRIFRGGGWCDEERSVMATTRRRSHPGAFKIDDLGFRIAANLDF</sequence>
<dbReference type="InterPro" id="IPR016187">
    <property type="entry name" value="CTDL_fold"/>
</dbReference>
<comment type="caution">
    <text evidence="2">The sequence shown here is derived from an EMBL/GenBank/DDBJ whole genome shotgun (WGS) entry which is preliminary data.</text>
</comment>
<protein>
    <submittedName>
        <fullName evidence="2">Non-specific serine/threonine protein kinase</fullName>
        <ecNumber evidence="2">2.7.11.1</ecNumber>
    </submittedName>
</protein>
<organism evidence="2 3">
    <name type="scientific">Adhaeribacter pallidiroseus</name>
    <dbReference type="NCBI Taxonomy" id="2072847"/>
    <lineage>
        <taxon>Bacteria</taxon>
        <taxon>Pseudomonadati</taxon>
        <taxon>Bacteroidota</taxon>
        <taxon>Cytophagia</taxon>
        <taxon>Cytophagales</taxon>
        <taxon>Hymenobacteraceae</taxon>
        <taxon>Adhaeribacter</taxon>
    </lineage>
</organism>
<dbReference type="PANTHER" id="PTHR23150:SF19">
    <property type="entry name" value="FORMYLGLYCINE-GENERATING ENZYME"/>
    <property type="match status" value="1"/>
</dbReference>
<dbReference type="InterPro" id="IPR051043">
    <property type="entry name" value="Sulfatase_Mod_Factor_Kinase"/>
</dbReference>
<keyword evidence="2" id="KW-0808">Transferase</keyword>
<dbReference type="InterPro" id="IPR005532">
    <property type="entry name" value="SUMF_dom"/>
</dbReference>
<dbReference type="Pfam" id="PF03781">
    <property type="entry name" value="FGE-sulfatase"/>
    <property type="match status" value="1"/>
</dbReference>
<dbReference type="RefSeq" id="WP_233507310.1">
    <property type="nucleotide sequence ID" value="NZ_QASA01000001.1"/>
</dbReference>
<dbReference type="AlphaFoldDB" id="A0A369QCK6"/>
<dbReference type="EMBL" id="QASA01000001">
    <property type="protein sequence ID" value="RDC62172.1"/>
    <property type="molecule type" value="Genomic_DNA"/>
</dbReference>
<proteinExistence type="predicted"/>
<dbReference type="GO" id="GO:0120147">
    <property type="term" value="F:formylglycine-generating oxidase activity"/>
    <property type="evidence" value="ECO:0007669"/>
    <property type="project" value="TreeGrafter"/>
</dbReference>
<dbReference type="SUPFAM" id="SSF56436">
    <property type="entry name" value="C-type lectin-like"/>
    <property type="match status" value="1"/>
</dbReference>
<evidence type="ECO:0000259" key="1">
    <source>
        <dbReference type="Pfam" id="PF03781"/>
    </source>
</evidence>
<keyword evidence="2" id="KW-0418">Kinase</keyword>
<name>A0A369QCK6_9BACT</name>
<gene>
    <name evidence="2" type="ORF">AHMF7616_00763</name>
</gene>
<dbReference type="GO" id="GO:0004674">
    <property type="term" value="F:protein serine/threonine kinase activity"/>
    <property type="evidence" value="ECO:0007669"/>
    <property type="project" value="UniProtKB-KW"/>
</dbReference>
<dbReference type="InterPro" id="IPR042095">
    <property type="entry name" value="SUMF_sf"/>
</dbReference>
<dbReference type="Gene3D" id="3.90.1580.10">
    <property type="entry name" value="paralog of FGE (formylglycine-generating enzyme)"/>
    <property type="match status" value="1"/>
</dbReference>